<dbReference type="Gene3D" id="3.40.50.300">
    <property type="entry name" value="P-loop containing nucleotide triphosphate hydrolases"/>
    <property type="match status" value="1"/>
</dbReference>
<evidence type="ECO:0000313" key="2">
    <source>
        <dbReference type="Proteomes" id="UP000290287"/>
    </source>
</evidence>
<reference evidence="1 2" key="1">
    <citation type="submission" date="2017-10" db="EMBL/GenBank/DDBJ databases">
        <title>Nyctiphanis sp. nov., isolated from the stomach of the euphausiid Nyctiphanes simplex (Hansen, 1911) in the Gulf of California.</title>
        <authorList>
            <person name="Gomez-Gil B."/>
            <person name="Aguilar-Mendez M."/>
            <person name="Lopez-Cortes A."/>
            <person name="Gomez-Gutierrez J."/>
            <person name="Roque A."/>
            <person name="Lang E."/>
            <person name="Gonzalez-Castillo A."/>
        </authorList>
    </citation>
    <scope>NUCLEOTIDE SEQUENCE [LARGE SCALE GENOMIC DNA]</scope>
    <source>
        <strain evidence="1 2">CAIM 600</strain>
    </source>
</reference>
<dbReference type="RefSeq" id="WP_129121287.1">
    <property type="nucleotide sequence ID" value="NZ_PEIB01000003.1"/>
</dbReference>
<keyword evidence="2" id="KW-1185">Reference proteome</keyword>
<accession>A0A4Q0YU85</accession>
<dbReference type="InterPro" id="IPR059206">
    <property type="entry name" value="Sll1717-like"/>
</dbReference>
<dbReference type="AlphaFoldDB" id="A0A4Q0YU85"/>
<gene>
    <name evidence="1" type="ORF">CS022_04540</name>
</gene>
<dbReference type="InterPro" id="IPR027417">
    <property type="entry name" value="P-loop_NTPase"/>
</dbReference>
<dbReference type="NCBIfam" id="NF047389">
    <property type="entry name" value="ATPase_Sll1717"/>
    <property type="match status" value="1"/>
</dbReference>
<sequence length="216" mass="24813">MLPKIGDYNFGETYGENEVLYLDNFEKYFYNINNSKEKILNKKKFVVVGRKGTGKTLLANVMCSELKDTYSIAEVESLKDFVFHELYHFQGEDISSTKYVPIFEWMIYINIAKNIICKESDFSSNKITELRDFLSYFGYTSGDLKPEKTIELTRKFNDKNSASIKGGFFNVTGGNGTESVIKESARSYLENLEPLKSFINGILKESLKPSIVFYDE</sequence>
<name>A0A4Q0YU85_9GAMM</name>
<dbReference type="Proteomes" id="UP000290287">
    <property type="component" value="Unassembled WGS sequence"/>
</dbReference>
<dbReference type="SUPFAM" id="SSF52540">
    <property type="entry name" value="P-loop containing nucleoside triphosphate hydrolases"/>
    <property type="match status" value="1"/>
</dbReference>
<proteinExistence type="predicted"/>
<dbReference type="OrthoDB" id="9179688at2"/>
<evidence type="ECO:0000313" key="1">
    <source>
        <dbReference type="EMBL" id="RXJ74323.1"/>
    </source>
</evidence>
<organism evidence="1 2">
    <name type="scientific">Veronia nyctiphanis</name>
    <dbReference type="NCBI Taxonomy" id="1278244"/>
    <lineage>
        <taxon>Bacteria</taxon>
        <taxon>Pseudomonadati</taxon>
        <taxon>Pseudomonadota</taxon>
        <taxon>Gammaproteobacteria</taxon>
        <taxon>Vibrionales</taxon>
        <taxon>Vibrionaceae</taxon>
        <taxon>Veronia</taxon>
    </lineage>
</organism>
<dbReference type="EMBL" id="PEIB01000003">
    <property type="protein sequence ID" value="RXJ74323.1"/>
    <property type="molecule type" value="Genomic_DNA"/>
</dbReference>
<protein>
    <submittedName>
        <fullName evidence="1">Uncharacterized protein</fullName>
    </submittedName>
</protein>
<comment type="caution">
    <text evidence="1">The sequence shown here is derived from an EMBL/GenBank/DDBJ whole genome shotgun (WGS) entry which is preliminary data.</text>
</comment>